<comment type="caution">
    <text evidence="1">The sequence shown here is derived from an EMBL/GenBank/DDBJ whole genome shotgun (WGS) entry which is preliminary data.</text>
</comment>
<sequence length="66" mass="7567">MPEPRHIFWPFDIESARLDRARTRAKAHIADVLWVGVLAQEEGAELRLAGHLMACELCREPSISLW</sequence>
<evidence type="ECO:0000313" key="1">
    <source>
        <dbReference type="EMBL" id="GAG04840.1"/>
    </source>
</evidence>
<accession>X0UGW4</accession>
<dbReference type="EMBL" id="BARS01024178">
    <property type="protein sequence ID" value="GAG04840.1"/>
    <property type="molecule type" value="Genomic_DNA"/>
</dbReference>
<organism evidence="1">
    <name type="scientific">marine sediment metagenome</name>
    <dbReference type="NCBI Taxonomy" id="412755"/>
    <lineage>
        <taxon>unclassified sequences</taxon>
        <taxon>metagenomes</taxon>
        <taxon>ecological metagenomes</taxon>
    </lineage>
</organism>
<reference evidence="1" key="1">
    <citation type="journal article" date="2014" name="Front. Microbiol.">
        <title>High frequency of phylogenetically diverse reductive dehalogenase-homologous genes in deep subseafloor sedimentary metagenomes.</title>
        <authorList>
            <person name="Kawai M."/>
            <person name="Futagami T."/>
            <person name="Toyoda A."/>
            <person name="Takaki Y."/>
            <person name="Nishi S."/>
            <person name="Hori S."/>
            <person name="Arai W."/>
            <person name="Tsubouchi T."/>
            <person name="Morono Y."/>
            <person name="Uchiyama I."/>
            <person name="Ito T."/>
            <person name="Fujiyama A."/>
            <person name="Inagaki F."/>
            <person name="Takami H."/>
        </authorList>
    </citation>
    <scope>NUCLEOTIDE SEQUENCE</scope>
    <source>
        <strain evidence="1">Expedition CK06-06</strain>
    </source>
</reference>
<protein>
    <submittedName>
        <fullName evidence="1">Uncharacterized protein</fullName>
    </submittedName>
</protein>
<proteinExistence type="predicted"/>
<gene>
    <name evidence="1" type="ORF">S01H1_38407</name>
</gene>
<name>X0UGW4_9ZZZZ</name>
<feature type="non-terminal residue" evidence="1">
    <location>
        <position position="66"/>
    </location>
</feature>
<dbReference type="AlphaFoldDB" id="X0UGW4"/>